<dbReference type="EMBL" id="MLAW01000006">
    <property type="protein sequence ID" value="OJJ26526.1"/>
    <property type="molecule type" value="Genomic_DNA"/>
</dbReference>
<keyword evidence="3" id="KW-1185">Reference proteome</keyword>
<evidence type="ECO:0000313" key="2">
    <source>
        <dbReference type="EMBL" id="OJJ26526.1"/>
    </source>
</evidence>
<name>A0A1L9QV66_9CYAN</name>
<proteinExistence type="predicted"/>
<comment type="caution">
    <text evidence="2">The sequence shown here is derived from an EMBL/GenBank/DDBJ whole genome shotgun (WGS) entry which is preliminary data.</text>
</comment>
<organism evidence="2 3">
    <name type="scientific">Roseofilum reptotaenium AO1-A</name>
    <dbReference type="NCBI Taxonomy" id="1925591"/>
    <lineage>
        <taxon>Bacteria</taxon>
        <taxon>Bacillati</taxon>
        <taxon>Cyanobacteriota</taxon>
        <taxon>Cyanophyceae</taxon>
        <taxon>Desertifilales</taxon>
        <taxon>Desertifilaceae</taxon>
        <taxon>Roseofilum</taxon>
    </lineage>
</organism>
<dbReference type="Pfam" id="PF07784">
    <property type="entry name" value="DUF1622"/>
    <property type="match status" value="1"/>
</dbReference>
<dbReference type="Proteomes" id="UP000183940">
    <property type="component" value="Unassembled WGS sequence"/>
</dbReference>
<dbReference type="InterPro" id="IPR012427">
    <property type="entry name" value="DUF1622"/>
</dbReference>
<dbReference type="PANTHER" id="PTHR38468:SF1">
    <property type="entry name" value="SLL0939 PROTEIN"/>
    <property type="match status" value="1"/>
</dbReference>
<protein>
    <recommendedName>
        <fullName evidence="4">DUF1622 domain-containing protein</fullName>
    </recommendedName>
</protein>
<dbReference type="PANTHER" id="PTHR38468">
    <property type="entry name" value="SLL0939 PROTEIN"/>
    <property type="match status" value="1"/>
</dbReference>
<dbReference type="STRING" id="1925591.BI308_05370"/>
<dbReference type="AlphaFoldDB" id="A0A1L9QV66"/>
<reference evidence="2" key="1">
    <citation type="submission" date="2016-10" db="EMBL/GenBank/DDBJ databases">
        <title>CRISPR-Cas defence system in Roseofilum reptotaenium: evidence of a bacteriophage-cyanobacterium arms race in the coral black band disease.</title>
        <authorList>
            <person name="Buerger P."/>
            <person name="Wood-Charlson E.M."/>
            <person name="Weynberg K.D."/>
            <person name="Willis B."/>
            <person name="Van Oppen M.J."/>
        </authorList>
    </citation>
    <scope>NUCLEOTIDE SEQUENCE [LARGE SCALE GENOMIC DNA]</scope>
    <source>
        <strain evidence="2">AO1-A</strain>
    </source>
</reference>
<keyword evidence="1" id="KW-0472">Membrane</keyword>
<sequence>MKWIHHVEEAFSGFIGIIQLAFEMIAVFCILLGLVQTLRLAIQLLPQMKLMPQGNSDTPFVLLRIKLGSWLALALEFQLGADILATTVAPSWESLGKLGAISIIRTFLNYFLNQELVEQVELREKLNEQSQLKSGE</sequence>
<evidence type="ECO:0008006" key="4">
    <source>
        <dbReference type="Google" id="ProtNLM"/>
    </source>
</evidence>
<evidence type="ECO:0000256" key="1">
    <source>
        <dbReference type="SAM" id="Phobius"/>
    </source>
</evidence>
<evidence type="ECO:0000313" key="3">
    <source>
        <dbReference type="Proteomes" id="UP000183940"/>
    </source>
</evidence>
<keyword evidence="1" id="KW-1133">Transmembrane helix</keyword>
<accession>A0A1L9QV66</accession>
<feature type="transmembrane region" description="Helical" evidence="1">
    <location>
        <begin position="20"/>
        <end position="42"/>
    </location>
</feature>
<gene>
    <name evidence="2" type="ORF">BI308_05370</name>
</gene>
<keyword evidence="1" id="KW-0812">Transmembrane</keyword>